<comment type="caution">
    <text evidence="3">The sequence shown here is derived from an EMBL/GenBank/DDBJ whole genome shotgun (WGS) entry which is preliminary data.</text>
</comment>
<evidence type="ECO:0000256" key="1">
    <source>
        <dbReference type="SAM" id="MobiDB-lite"/>
    </source>
</evidence>
<feature type="compositionally biased region" description="Low complexity" evidence="1">
    <location>
        <begin position="134"/>
        <end position="164"/>
    </location>
</feature>
<proteinExistence type="predicted"/>
<feature type="signal peptide" evidence="2">
    <location>
        <begin position="1"/>
        <end position="20"/>
    </location>
</feature>
<reference evidence="3" key="1">
    <citation type="submission" date="2017-08" db="EMBL/GenBank/DDBJ databases">
        <authorList>
            <person name="Polle J.E."/>
            <person name="Barry K."/>
            <person name="Cushman J."/>
            <person name="Schmutz J."/>
            <person name="Tran D."/>
            <person name="Hathwaick L.T."/>
            <person name="Yim W.C."/>
            <person name="Jenkins J."/>
            <person name="Mckie-Krisberg Z.M."/>
            <person name="Prochnik S."/>
            <person name="Lindquist E."/>
            <person name="Dockter R.B."/>
            <person name="Adam C."/>
            <person name="Molina H."/>
            <person name="Bunkerborg J."/>
            <person name="Jin E."/>
            <person name="Buchheim M."/>
            <person name="Magnuson J."/>
        </authorList>
    </citation>
    <scope>NUCLEOTIDE SEQUENCE</scope>
    <source>
        <strain evidence="3">CCAP 19/18</strain>
    </source>
</reference>
<evidence type="ECO:0000313" key="4">
    <source>
        <dbReference type="Proteomes" id="UP000815325"/>
    </source>
</evidence>
<feature type="compositionally biased region" description="Polar residues" evidence="1">
    <location>
        <begin position="102"/>
        <end position="119"/>
    </location>
</feature>
<dbReference type="EMBL" id="MU071148">
    <property type="protein sequence ID" value="KAF5826235.1"/>
    <property type="molecule type" value="Genomic_DNA"/>
</dbReference>
<accession>A0ABQ7FV28</accession>
<keyword evidence="4" id="KW-1185">Reference proteome</keyword>
<feature type="compositionally biased region" description="Polar residues" evidence="1">
    <location>
        <begin position="33"/>
        <end position="52"/>
    </location>
</feature>
<organism evidence="3 4">
    <name type="scientific">Dunaliella salina</name>
    <name type="common">Green alga</name>
    <name type="synonym">Protococcus salinus</name>
    <dbReference type="NCBI Taxonomy" id="3046"/>
    <lineage>
        <taxon>Eukaryota</taxon>
        <taxon>Viridiplantae</taxon>
        <taxon>Chlorophyta</taxon>
        <taxon>core chlorophytes</taxon>
        <taxon>Chlorophyceae</taxon>
        <taxon>CS clade</taxon>
        <taxon>Chlamydomonadales</taxon>
        <taxon>Dunaliellaceae</taxon>
        <taxon>Dunaliella</taxon>
    </lineage>
</organism>
<feature type="compositionally biased region" description="Low complexity" evidence="1">
    <location>
        <begin position="16"/>
        <end position="32"/>
    </location>
</feature>
<evidence type="ECO:0008006" key="5">
    <source>
        <dbReference type="Google" id="ProtNLM"/>
    </source>
</evidence>
<evidence type="ECO:0000256" key="2">
    <source>
        <dbReference type="SAM" id="SignalP"/>
    </source>
</evidence>
<feature type="region of interest" description="Disordered" evidence="1">
    <location>
        <begin position="16"/>
        <end position="66"/>
    </location>
</feature>
<keyword evidence="2" id="KW-0732">Signal</keyword>
<name>A0ABQ7FV28_DUNSA</name>
<feature type="compositionally biased region" description="Gly residues" evidence="1">
    <location>
        <begin position="165"/>
        <end position="183"/>
    </location>
</feature>
<feature type="chain" id="PRO_5046771573" description="Encoded protein" evidence="2">
    <location>
        <begin position="21"/>
        <end position="242"/>
    </location>
</feature>
<protein>
    <recommendedName>
        <fullName evidence="5">Encoded protein</fullName>
    </recommendedName>
</protein>
<sequence>MVRFWWRSLVLLSNTRKASSSSGGSKGNKGTRASTHATAFASKGNSTVTTPSGAPPPKPSAAPMHAANVNNTAFPGAIPASPGYDNGGGGGYNRDRHTVFAPTQSRSASSIGSTSNTNAGAGVLSDGSIRPLGSSVRSSSSSSSSNLSSGESAVLGTGSNSTGTRGSGSSMGEGVVVSGGSGGSSISSGGSRKEIMNPWALDMMLKALVKLRARPQEQWSRWVWRCCFAKSSRHKEKGRIGT</sequence>
<feature type="region of interest" description="Disordered" evidence="1">
    <location>
        <begin position="102"/>
        <end position="192"/>
    </location>
</feature>
<feature type="region of interest" description="Disordered" evidence="1">
    <location>
        <begin position="78"/>
        <end position="97"/>
    </location>
</feature>
<gene>
    <name evidence="3" type="ORF">DUNSADRAFT_4025</name>
</gene>
<dbReference type="Proteomes" id="UP000815325">
    <property type="component" value="Unassembled WGS sequence"/>
</dbReference>
<evidence type="ECO:0000313" key="3">
    <source>
        <dbReference type="EMBL" id="KAF5826235.1"/>
    </source>
</evidence>